<dbReference type="Proteomes" id="UP001415857">
    <property type="component" value="Unassembled WGS sequence"/>
</dbReference>
<organism evidence="2 3">
    <name type="scientific">Liquidambar formosana</name>
    <name type="common">Formosan gum</name>
    <dbReference type="NCBI Taxonomy" id="63359"/>
    <lineage>
        <taxon>Eukaryota</taxon>
        <taxon>Viridiplantae</taxon>
        <taxon>Streptophyta</taxon>
        <taxon>Embryophyta</taxon>
        <taxon>Tracheophyta</taxon>
        <taxon>Spermatophyta</taxon>
        <taxon>Magnoliopsida</taxon>
        <taxon>eudicotyledons</taxon>
        <taxon>Gunneridae</taxon>
        <taxon>Pentapetalae</taxon>
        <taxon>Saxifragales</taxon>
        <taxon>Altingiaceae</taxon>
        <taxon>Liquidambar</taxon>
    </lineage>
</organism>
<dbReference type="AlphaFoldDB" id="A0AAP0NEZ2"/>
<dbReference type="PANTHER" id="PTHR47718:SF13">
    <property type="entry name" value="OS09G0290500 PROTEIN"/>
    <property type="match status" value="1"/>
</dbReference>
<protein>
    <recommendedName>
        <fullName evidence="1">MULE transposase domain-containing protein</fullName>
    </recommendedName>
</protein>
<dbReference type="InterPro" id="IPR018289">
    <property type="entry name" value="MULE_transposase_dom"/>
</dbReference>
<proteinExistence type="predicted"/>
<evidence type="ECO:0000313" key="2">
    <source>
        <dbReference type="EMBL" id="KAK9270069.1"/>
    </source>
</evidence>
<dbReference type="EMBL" id="JBBPBK010000014">
    <property type="protein sequence ID" value="KAK9270069.1"/>
    <property type="molecule type" value="Genomic_DNA"/>
</dbReference>
<comment type="caution">
    <text evidence="2">The sequence shown here is derived from an EMBL/GenBank/DDBJ whole genome shotgun (WGS) entry which is preliminary data.</text>
</comment>
<keyword evidence="3" id="KW-1185">Reference proteome</keyword>
<gene>
    <name evidence="2" type="ORF">L1049_025642</name>
</gene>
<dbReference type="PANTHER" id="PTHR47718">
    <property type="entry name" value="OS01G0519700 PROTEIN"/>
    <property type="match status" value="1"/>
</dbReference>
<reference evidence="2 3" key="1">
    <citation type="journal article" date="2024" name="Plant J.">
        <title>Genome sequences and population genomics reveal climatic adaptation and genomic divergence between two closely related sweetgum species.</title>
        <authorList>
            <person name="Xu W.Q."/>
            <person name="Ren C.Q."/>
            <person name="Zhang X.Y."/>
            <person name="Comes H.P."/>
            <person name="Liu X.H."/>
            <person name="Li Y.G."/>
            <person name="Kettle C.J."/>
            <person name="Jalonen R."/>
            <person name="Gaisberger H."/>
            <person name="Ma Y.Z."/>
            <person name="Qiu Y.X."/>
        </authorList>
    </citation>
    <scope>NUCLEOTIDE SEQUENCE [LARGE SCALE GENOMIC DNA]</scope>
    <source>
        <strain evidence="2">Hangzhou</strain>
    </source>
</reference>
<sequence>MTIEYRGLGFCGGLAGGYEHVRYGEKDIRNYFAKVRDYRLRIGDAEAACVVCFDLTYLTNEYSMPFAPFVGVNHHRQSILFGCGLLSYEIIGGYIWLSRSWLEYMSFNAPKAIITY</sequence>
<evidence type="ECO:0000259" key="1">
    <source>
        <dbReference type="Pfam" id="PF10551"/>
    </source>
</evidence>
<name>A0AAP0NEZ2_LIQFO</name>
<feature type="domain" description="MULE transposase" evidence="1">
    <location>
        <begin position="50"/>
        <end position="115"/>
    </location>
</feature>
<dbReference type="Pfam" id="PF10551">
    <property type="entry name" value="MULE"/>
    <property type="match status" value="1"/>
</dbReference>
<evidence type="ECO:0000313" key="3">
    <source>
        <dbReference type="Proteomes" id="UP001415857"/>
    </source>
</evidence>
<accession>A0AAP0NEZ2</accession>